<dbReference type="EMBL" id="JAPDDS010000006">
    <property type="protein sequence ID" value="MCW1885616.1"/>
    <property type="molecule type" value="Genomic_DNA"/>
</dbReference>
<accession>A0ABT3FPW5</accession>
<gene>
    <name evidence="1" type="ORF">OKA04_12830</name>
</gene>
<dbReference type="RefSeq" id="WP_264501570.1">
    <property type="nucleotide sequence ID" value="NZ_JAPDDS010000006.1"/>
</dbReference>
<protein>
    <recommendedName>
        <fullName evidence="3">Phage protein</fullName>
    </recommendedName>
</protein>
<proteinExistence type="predicted"/>
<evidence type="ECO:0008006" key="3">
    <source>
        <dbReference type="Google" id="ProtNLM"/>
    </source>
</evidence>
<comment type="caution">
    <text evidence="1">The sequence shown here is derived from an EMBL/GenBank/DDBJ whole genome shotgun (WGS) entry which is preliminary data.</text>
</comment>
<keyword evidence="2" id="KW-1185">Reference proteome</keyword>
<organism evidence="1 2">
    <name type="scientific">Luteolibacter flavescens</name>
    <dbReference type="NCBI Taxonomy" id="1859460"/>
    <lineage>
        <taxon>Bacteria</taxon>
        <taxon>Pseudomonadati</taxon>
        <taxon>Verrucomicrobiota</taxon>
        <taxon>Verrucomicrobiia</taxon>
        <taxon>Verrucomicrobiales</taxon>
        <taxon>Verrucomicrobiaceae</taxon>
        <taxon>Luteolibacter</taxon>
    </lineage>
</organism>
<name>A0ABT3FPW5_9BACT</name>
<evidence type="ECO:0000313" key="2">
    <source>
        <dbReference type="Proteomes" id="UP001207930"/>
    </source>
</evidence>
<dbReference type="Proteomes" id="UP001207930">
    <property type="component" value="Unassembled WGS sequence"/>
</dbReference>
<sequence length="80" mass="9188">MKARLLQLLHEGTAAVPVWANEMAKILVYVRMADGVTELRYEEFPEASNVEYLECAELVKEWIEKETARTSTLSDRNSSR</sequence>
<evidence type="ECO:0000313" key="1">
    <source>
        <dbReference type="EMBL" id="MCW1885616.1"/>
    </source>
</evidence>
<reference evidence="1 2" key="1">
    <citation type="submission" date="2022-10" db="EMBL/GenBank/DDBJ databases">
        <title>Luteolibacter flavescens strain MCCC 1K03193, whole genome shotgun sequencing project.</title>
        <authorList>
            <person name="Zhao G."/>
            <person name="Shen L."/>
        </authorList>
    </citation>
    <scope>NUCLEOTIDE SEQUENCE [LARGE SCALE GENOMIC DNA]</scope>
    <source>
        <strain evidence="1 2">MCCC 1K03193</strain>
    </source>
</reference>